<evidence type="ECO:0000256" key="1">
    <source>
        <dbReference type="ARBA" id="ARBA00022553"/>
    </source>
</evidence>
<dbReference type="InterPro" id="IPR001789">
    <property type="entry name" value="Sig_transdc_resp-reg_receiver"/>
</dbReference>
<dbReference type="Proteomes" id="UP001285263">
    <property type="component" value="Unassembled WGS sequence"/>
</dbReference>
<keyword evidence="2" id="KW-0902">Two-component regulatory system</keyword>
<dbReference type="InterPro" id="IPR011006">
    <property type="entry name" value="CheY-like_superfamily"/>
</dbReference>
<feature type="DNA-binding region" description="OmpR/PhoB-type" evidence="7">
    <location>
        <begin position="140"/>
        <end position="240"/>
    </location>
</feature>
<dbReference type="CDD" id="cd00383">
    <property type="entry name" value="trans_reg_C"/>
    <property type="match status" value="1"/>
</dbReference>
<dbReference type="SMART" id="SM00862">
    <property type="entry name" value="Trans_reg_C"/>
    <property type="match status" value="1"/>
</dbReference>
<dbReference type="PROSITE" id="PS50110">
    <property type="entry name" value="RESPONSE_REGULATORY"/>
    <property type="match status" value="1"/>
</dbReference>
<evidence type="ECO:0000256" key="2">
    <source>
        <dbReference type="ARBA" id="ARBA00023012"/>
    </source>
</evidence>
<dbReference type="SUPFAM" id="SSF52172">
    <property type="entry name" value="CheY-like"/>
    <property type="match status" value="1"/>
</dbReference>
<evidence type="ECO:0000256" key="7">
    <source>
        <dbReference type="PROSITE-ProRule" id="PRU01091"/>
    </source>
</evidence>
<feature type="domain" description="Response regulatory" evidence="8">
    <location>
        <begin position="11"/>
        <end position="124"/>
    </location>
</feature>
<evidence type="ECO:0000313" key="10">
    <source>
        <dbReference type="EMBL" id="MDY0749026.1"/>
    </source>
</evidence>
<dbReference type="SMART" id="SM00448">
    <property type="entry name" value="REC"/>
    <property type="match status" value="1"/>
</dbReference>
<evidence type="ECO:0000256" key="5">
    <source>
        <dbReference type="ARBA" id="ARBA00023163"/>
    </source>
</evidence>
<proteinExistence type="predicted"/>
<comment type="caution">
    <text evidence="10">The sequence shown here is derived from an EMBL/GenBank/DDBJ whole genome shotgun (WGS) entry which is preliminary data.</text>
</comment>
<organism evidence="10 11">
    <name type="scientific">Roseateles agri</name>
    <dbReference type="NCBI Taxonomy" id="3098619"/>
    <lineage>
        <taxon>Bacteria</taxon>
        <taxon>Pseudomonadati</taxon>
        <taxon>Pseudomonadota</taxon>
        <taxon>Betaproteobacteria</taxon>
        <taxon>Burkholderiales</taxon>
        <taxon>Sphaerotilaceae</taxon>
        <taxon>Roseateles</taxon>
    </lineage>
</organism>
<dbReference type="InterPro" id="IPR016032">
    <property type="entry name" value="Sig_transdc_resp-reg_C-effctor"/>
</dbReference>
<evidence type="ECO:0000259" key="9">
    <source>
        <dbReference type="PROSITE" id="PS51755"/>
    </source>
</evidence>
<dbReference type="PANTHER" id="PTHR48111">
    <property type="entry name" value="REGULATOR OF RPOS"/>
    <property type="match status" value="1"/>
</dbReference>
<name>A0ABU5DT42_9BURK</name>
<dbReference type="Pfam" id="PF00486">
    <property type="entry name" value="Trans_reg_C"/>
    <property type="match status" value="1"/>
</dbReference>
<dbReference type="SUPFAM" id="SSF46894">
    <property type="entry name" value="C-terminal effector domain of the bipartite response regulators"/>
    <property type="match status" value="1"/>
</dbReference>
<dbReference type="Gene3D" id="6.10.250.690">
    <property type="match status" value="1"/>
</dbReference>
<keyword evidence="4 7" id="KW-0238">DNA-binding</keyword>
<feature type="domain" description="OmpR/PhoB-type" evidence="9">
    <location>
        <begin position="140"/>
        <end position="240"/>
    </location>
</feature>
<keyword evidence="5" id="KW-0804">Transcription</keyword>
<evidence type="ECO:0000256" key="6">
    <source>
        <dbReference type="PROSITE-ProRule" id="PRU00169"/>
    </source>
</evidence>
<dbReference type="Pfam" id="PF00072">
    <property type="entry name" value="Response_reg"/>
    <property type="match status" value="1"/>
</dbReference>
<accession>A0ABU5DT42</accession>
<evidence type="ECO:0000256" key="4">
    <source>
        <dbReference type="ARBA" id="ARBA00023125"/>
    </source>
</evidence>
<reference evidence="10 11" key="1">
    <citation type="submission" date="2023-11" db="EMBL/GenBank/DDBJ databases">
        <title>Paucibacter sp. nov., isolated from fresh soil in Korea.</title>
        <authorList>
            <person name="Le N.T.T."/>
        </authorList>
    </citation>
    <scope>NUCLEOTIDE SEQUENCE [LARGE SCALE GENOMIC DNA]</scope>
    <source>
        <strain evidence="10 11">R3-3</strain>
    </source>
</reference>
<sequence length="247" mass="27496">MQSPSTFTPPHVLAVDDDPDVLSLISSYLTDHDLRVTTSSNELEMTEVMARDAADIVVLDLRLAREDGIQIARRLRERSVVPIIILTGRLEEADRVMGLEMGADDYVTKPFSPRELLARVRALLRRTRMHTTSAGSSANVRCYRFVGWELNIGLRRLTSPSKSVVALSNSEFSLLLAFLSAPQRVLGREQLLAASRLHNAEVFDRAIDVQVGRLRRKIEANPKSPTLIVTERGQGYSFSADVDAIRG</sequence>
<evidence type="ECO:0000313" key="11">
    <source>
        <dbReference type="Proteomes" id="UP001285263"/>
    </source>
</evidence>
<dbReference type="InterPro" id="IPR001867">
    <property type="entry name" value="OmpR/PhoB-type_DNA-bd"/>
</dbReference>
<evidence type="ECO:0000259" key="8">
    <source>
        <dbReference type="PROSITE" id="PS50110"/>
    </source>
</evidence>
<dbReference type="RefSeq" id="WP_320426993.1">
    <property type="nucleotide sequence ID" value="NZ_JAXCLA010000013.1"/>
</dbReference>
<keyword evidence="1 6" id="KW-0597">Phosphoprotein</keyword>
<keyword evidence="3" id="KW-0805">Transcription regulation</keyword>
<keyword evidence="11" id="KW-1185">Reference proteome</keyword>
<dbReference type="Gene3D" id="1.10.10.10">
    <property type="entry name" value="Winged helix-like DNA-binding domain superfamily/Winged helix DNA-binding domain"/>
    <property type="match status" value="1"/>
</dbReference>
<dbReference type="PANTHER" id="PTHR48111:SF4">
    <property type="entry name" value="DNA-BINDING DUAL TRANSCRIPTIONAL REGULATOR OMPR"/>
    <property type="match status" value="1"/>
</dbReference>
<dbReference type="InterPro" id="IPR039420">
    <property type="entry name" value="WalR-like"/>
</dbReference>
<dbReference type="Gene3D" id="3.40.50.2300">
    <property type="match status" value="1"/>
</dbReference>
<protein>
    <submittedName>
        <fullName evidence="10">Response regulator</fullName>
    </submittedName>
</protein>
<dbReference type="PROSITE" id="PS51755">
    <property type="entry name" value="OMPR_PHOB"/>
    <property type="match status" value="1"/>
</dbReference>
<evidence type="ECO:0000256" key="3">
    <source>
        <dbReference type="ARBA" id="ARBA00023015"/>
    </source>
</evidence>
<dbReference type="EMBL" id="JAXCLA010000013">
    <property type="protein sequence ID" value="MDY0749026.1"/>
    <property type="molecule type" value="Genomic_DNA"/>
</dbReference>
<feature type="modified residue" description="4-aspartylphosphate" evidence="6">
    <location>
        <position position="60"/>
    </location>
</feature>
<gene>
    <name evidence="10" type="ORF">SNE35_31305</name>
</gene>
<dbReference type="InterPro" id="IPR036388">
    <property type="entry name" value="WH-like_DNA-bd_sf"/>
</dbReference>